<reference evidence="2" key="1">
    <citation type="journal article" date="2019" name="Int. J. Syst. Evol. Microbiol.">
        <title>The Global Catalogue of Microorganisms (GCM) 10K type strain sequencing project: providing services to taxonomists for standard genome sequencing and annotation.</title>
        <authorList>
            <consortium name="The Broad Institute Genomics Platform"/>
            <consortium name="The Broad Institute Genome Sequencing Center for Infectious Disease"/>
            <person name="Wu L."/>
            <person name="Ma J."/>
        </authorList>
    </citation>
    <scope>NUCLEOTIDE SEQUENCE [LARGE SCALE GENOMIC DNA]</scope>
    <source>
        <strain evidence="2">CGMCC 1.16060</strain>
    </source>
</reference>
<comment type="caution">
    <text evidence="1">The sequence shown here is derived from an EMBL/GenBank/DDBJ whole genome shotgun (WGS) entry which is preliminary data.</text>
</comment>
<proteinExistence type="predicted"/>
<dbReference type="EMBL" id="BMKP01000013">
    <property type="protein sequence ID" value="GGF28475.1"/>
    <property type="molecule type" value="Genomic_DNA"/>
</dbReference>
<evidence type="ECO:0000313" key="2">
    <source>
        <dbReference type="Proteomes" id="UP000655016"/>
    </source>
</evidence>
<gene>
    <name evidence="1" type="ORF">GCM10011518_42260</name>
</gene>
<dbReference type="InterPro" id="IPR008928">
    <property type="entry name" value="6-hairpin_glycosidase_sf"/>
</dbReference>
<protein>
    <recommendedName>
        <fullName evidence="3">Glycosyl hydrolase family 65, N-terminal domain</fullName>
    </recommendedName>
</protein>
<dbReference type="Proteomes" id="UP000655016">
    <property type="component" value="Unassembled WGS sequence"/>
</dbReference>
<dbReference type="SUPFAM" id="SSF48208">
    <property type="entry name" value="Six-hairpin glycosidases"/>
    <property type="match status" value="1"/>
</dbReference>
<keyword evidence="2" id="KW-1185">Reference proteome</keyword>
<dbReference type="RefSeq" id="WP_163396436.1">
    <property type="nucleotide sequence ID" value="NZ_BMKP01000013.1"/>
</dbReference>
<sequence>MINPVTPWTATAQSDIQSGMLLHETALSDYNIQLYNTGDSIWLTAGRPNAGRIAYRLAFAMNSNFDEVSVDKDNSDLILIALTRLGNYKIKVSFPESEVSIFRYTTTFTASFPMLIPFWPRDIVPLTDDGKVENTAGIIHAHQVGTRSGLLYFSMTKPKNGSVFYFQNLSAMSDYCHASETSVAETVGGSWPEIGFEFPVNKEKPIPADVEFTISDAFVILEENVVKQDIEVTTQFLKNLAAVYTLLPKPAEPEYRDWNPIVENVLSDLHMNKGCWTMTNSNPFLNAYVGDYNTPSEIMVQLAVLLPLHEYLTWAGTEHPLYNDLNSGLADFYDERIKSIVRWHPNLVDNLDKSEEQKEDMVMDSWYLHHPLLNLSRLALRGDKVAKELFLGSVDYAIKVAHAFDYEWPVFYKMTTLEIIKAETSPGNGGEKDVPGSYAHVMLMAYKLTNEKRFINEAIKALKSLEGLAFDIFYQANNTAFTAGALVELYRETNDQKYLDLSYSCLAGIFKNVQLWDCNYGYGKNFPNFFSVFPLSDAPYTAAYEEFEVYAALHHYMEVTEGLDILPALKILIPEFIKYTVTRLPYYYPTLLPEDMIAEEIKTGEVQKKLWVPLEDIHDGWEKSGEVGQEVYGAGLSFGVIPRQYFKIEELSATGYLNYPAVKFRFGKKNITFGVCGDPKLNAILMFFGITKSNLSKVKVEIKVNSLYKEIEPKPYNQFEIPGGSRARISWK</sequence>
<evidence type="ECO:0000313" key="1">
    <source>
        <dbReference type="EMBL" id="GGF28475.1"/>
    </source>
</evidence>
<name>A0ABQ1UYY0_9FLAO</name>
<organism evidence="1 2">
    <name type="scientific">Flavobacterium limi</name>
    <dbReference type="NCBI Taxonomy" id="2045105"/>
    <lineage>
        <taxon>Bacteria</taxon>
        <taxon>Pseudomonadati</taxon>
        <taxon>Bacteroidota</taxon>
        <taxon>Flavobacteriia</taxon>
        <taxon>Flavobacteriales</taxon>
        <taxon>Flavobacteriaceae</taxon>
        <taxon>Flavobacterium</taxon>
    </lineage>
</organism>
<evidence type="ECO:0008006" key="3">
    <source>
        <dbReference type="Google" id="ProtNLM"/>
    </source>
</evidence>
<accession>A0ABQ1UYY0</accession>